<reference evidence="1 2" key="1">
    <citation type="submission" date="2021-11" db="EMBL/GenBank/DDBJ databases">
        <title>Aliifidinibius sp. nov., a new bacterium isolated from saline soil.</title>
        <authorList>
            <person name="Galisteo C."/>
            <person name="De La Haba R."/>
            <person name="Sanchez-Porro C."/>
            <person name="Ventosa A."/>
        </authorList>
    </citation>
    <scope>NUCLEOTIDE SEQUENCE [LARGE SCALE GENOMIC DNA]</scope>
    <source>
        <strain evidence="1 2">KACC 190600</strain>
    </source>
</reference>
<protein>
    <recommendedName>
        <fullName evidence="3">NlpE N-terminal domain-containing protein</fullName>
    </recommendedName>
</protein>
<organism evidence="1 2">
    <name type="scientific">Fodinibius salicampi</name>
    <dbReference type="NCBI Taxonomy" id="1920655"/>
    <lineage>
        <taxon>Bacteria</taxon>
        <taxon>Pseudomonadati</taxon>
        <taxon>Balneolota</taxon>
        <taxon>Balneolia</taxon>
        <taxon>Balneolales</taxon>
        <taxon>Balneolaceae</taxon>
        <taxon>Fodinibius</taxon>
    </lineage>
</organism>
<evidence type="ECO:0000313" key="1">
    <source>
        <dbReference type="EMBL" id="MCW9711821.1"/>
    </source>
</evidence>
<dbReference type="RefSeq" id="WP_265787337.1">
    <property type="nucleotide sequence ID" value="NZ_BAABRS010000001.1"/>
</dbReference>
<sequence>MRDILWITFLILTLLLFQYCSNSEAPYACTDEFVIHTITVLGPNEEPADSVEIEVTNKQTGNEYDICENNNCYEFNTGTYTIMHDGFFGELSETKEIVLVKGTKESLHFSEEYAFRSGPCHVEKLAGTDTVSLSPDE</sequence>
<keyword evidence="2" id="KW-1185">Reference proteome</keyword>
<evidence type="ECO:0008006" key="3">
    <source>
        <dbReference type="Google" id="ProtNLM"/>
    </source>
</evidence>
<dbReference type="Proteomes" id="UP001207337">
    <property type="component" value="Unassembled WGS sequence"/>
</dbReference>
<name>A0ABT3PVD1_9BACT</name>
<comment type="caution">
    <text evidence="1">The sequence shown here is derived from an EMBL/GenBank/DDBJ whole genome shotgun (WGS) entry which is preliminary data.</text>
</comment>
<dbReference type="EMBL" id="JAJNDC010000001">
    <property type="protein sequence ID" value="MCW9711821.1"/>
    <property type="molecule type" value="Genomic_DNA"/>
</dbReference>
<evidence type="ECO:0000313" key="2">
    <source>
        <dbReference type="Proteomes" id="UP001207337"/>
    </source>
</evidence>
<proteinExistence type="predicted"/>
<accession>A0ABT3PVD1</accession>
<gene>
    <name evidence="1" type="ORF">LQ318_02790</name>
</gene>